<protein>
    <submittedName>
        <fullName evidence="1">Uncharacterized protein</fullName>
    </submittedName>
</protein>
<proteinExistence type="predicted"/>
<evidence type="ECO:0000313" key="1">
    <source>
        <dbReference type="EMBL" id="JAD91314.1"/>
    </source>
</evidence>
<dbReference type="AlphaFoldDB" id="A0A0A9DRW2"/>
<reference evidence="1" key="1">
    <citation type="submission" date="2014-09" db="EMBL/GenBank/DDBJ databases">
        <authorList>
            <person name="Magalhaes I.L.F."/>
            <person name="Oliveira U."/>
            <person name="Santos F.R."/>
            <person name="Vidigal T.H.D.A."/>
            <person name="Brescovit A.D."/>
            <person name="Santos A.J."/>
        </authorList>
    </citation>
    <scope>NUCLEOTIDE SEQUENCE</scope>
    <source>
        <tissue evidence="1">Shoot tissue taken approximately 20 cm above the soil surface</tissue>
    </source>
</reference>
<organism evidence="1">
    <name type="scientific">Arundo donax</name>
    <name type="common">Giant reed</name>
    <name type="synonym">Donax arundinaceus</name>
    <dbReference type="NCBI Taxonomy" id="35708"/>
    <lineage>
        <taxon>Eukaryota</taxon>
        <taxon>Viridiplantae</taxon>
        <taxon>Streptophyta</taxon>
        <taxon>Embryophyta</taxon>
        <taxon>Tracheophyta</taxon>
        <taxon>Spermatophyta</taxon>
        <taxon>Magnoliopsida</taxon>
        <taxon>Liliopsida</taxon>
        <taxon>Poales</taxon>
        <taxon>Poaceae</taxon>
        <taxon>PACMAD clade</taxon>
        <taxon>Arundinoideae</taxon>
        <taxon>Arundineae</taxon>
        <taxon>Arundo</taxon>
    </lineage>
</organism>
<accession>A0A0A9DRW2</accession>
<name>A0A0A9DRW2_ARUDO</name>
<dbReference type="EMBL" id="GBRH01206581">
    <property type="protein sequence ID" value="JAD91314.1"/>
    <property type="molecule type" value="Transcribed_RNA"/>
</dbReference>
<reference evidence="1" key="2">
    <citation type="journal article" date="2015" name="Data Brief">
        <title>Shoot transcriptome of the giant reed, Arundo donax.</title>
        <authorList>
            <person name="Barrero R.A."/>
            <person name="Guerrero F.D."/>
            <person name="Moolhuijzen P."/>
            <person name="Goolsby J.A."/>
            <person name="Tidwell J."/>
            <person name="Bellgard S.E."/>
            <person name="Bellgard M.I."/>
        </authorList>
    </citation>
    <scope>NUCLEOTIDE SEQUENCE</scope>
    <source>
        <tissue evidence="1">Shoot tissue taken approximately 20 cm above the soil surface</tissue>
    </source>
</reference>
<sequence length="31" mass="3550">MLCCVLMRRRRDARKLRSGTAGVCACPLREQ</sequence>